<keyword evidence="1" id="KW-0808">Transferase</keyword>
<dbReference type="SUPFAM" id="SSF53756">
    <property type="entry name" value="UDP-Glycosyltransferase/glycogen phosphorylase"/>
    <property type="match status" value="1"/>
</dbReference>
<gene>
    <name evidence="4" type="ORF">SR858_04080</name>
</gene>
<dbReference type="Pfam" id="PF00534">
    <property type="entry name" value="Glycos_transf_1"/>
    <property type="match status" value="1"/>
</dbReference>
<feature type="domain" description="Glycosyl transferase family 1" evidence="2">
    <location>
        <begin position="195"/>
        <end position="343"/>
    </location>
</feature>
<accession>A0ABZ0Y109</accession>
<reference evidence="4 5" key="1">
    <citation type="submission" date="2023-11" db="EMBL/GenBank/DDBJ databases">
        <title>MicrobeMod: A computational toolkit for identifying prokaryotic methylation and restriction-modification with nanopore sequencing.</title>
        <authorList>
            <person name="Crits-Christoph A."/>
            <person name="Kang S.C."/>
            <person name="Lee H."/>
            <person name="Ostrov N."/>
        </authorList>
    </citation>
    <scope>NUCLEOTIDE SEQUENCE [LARGE SCALE GENOMIC DNA]</scope>
    <source>
        <strain evidence="4 5">ATCC 25935</strain>
    </source>
</reference>
<organism evidence="4 5">
    <name type="scientific">Duganella zoogloeoides</name>
    <dbReference type="NCBI Taxonomy" id="75659"/>
    <lineage>
        <taxon>Bacteria</taxon>
        <taxon>Pseudomonadati</taxon>
        <taxon>Pseudomonadota</taxon>
        <taxon>Betaproteobacteria</taxon>
        <taxon>Burkholderiales</taxon>
        <taxon>Oxalobacteraceae</taxon>
        <taxon>Telluria group</taxon>
        <taxon>Duganella</taxon>
    </lineage>
</organism>
<dbReference type="Pfam" id="PF13439">
    <property type="entry name" value="Glyco_transf_4"/>
    <property type="match status" value="1"/>
</dbReference>
<dbReference type="RefSeq" id="WP_019923017.1">
    <property type="nucleotide sequence ID" value="NZ_CP140152.1"/>
</dbReference>
<dbReference type="Gene3D" id="3.40.50.2000">
    <property type="entry name" value="Glycogen Phosphorylase B"/>
    <property type="match status" value="2"/>
</dbReference>
<evidence type="ECO:0000256" key="1">
    <source>
        <dbReference type="ARBA" id="ARBA00022679"/>
    </source>
</evidence>
<dbReference type="InterPro" id="IPR028098">
    <property type="entry name" value="Glyco_trans_4-like_N"/>
</dbReference>
<evidence type="ECO:0000313" key="5">
    <source>
        <dbReference type="Proteomes" id="UP001326110"/>
    </source>
</evidence>
<dbReference type="Proteomes" id="UP001326110">
    <property type="component" value="Chromosome"/>
</dbReference>
<feature type="domain" description="Glycosyltransferase subfamily 4-like N-terminal" evidence="3">
    <location>
        <begin position="14"/>
        <end position="175"/>
    </location>
</feature>
<dbReference type="PANTHER" id="PTHR46401">
    <property type="entry name" value="GLYCOSYLTRANSFERASE WBBK-RELATED"/>
    <property type="match status" value="1"/>
</dbReference>
<dbReference type="CDD" id="cd03809">
    <property type="entry name" value="GT4_MtfB-like"/>
    <property type="match status" value="1"/>
</dbReference>
<proteinExistence type="predicted"/>
<sequence>MKLLIDGYYLDKPRGMGRYLQELLSAVARYAPVHCAIRVMIPDDTPDTLLVSPERISYIRKKRLPFPVWEQFSVPFTVLAERADVVHFPYNTMPVLMNFPGLGRLFQSRRVVTVHDLIYMTSSGGNFYQGWGNRYRKFCVQLISQYKTNVITDSHYSAAEIKSRLKLDSEVVYIPVERTCPKQFGERAIVQKWISSKNYLLHIGGVSPHKNSARCVQAFIEAKLDGWQLAVLGMPSNCALAQEHASNPAIQFPGWVSDHEMRTILGHANGVLFPSLMEGYGLPIVEAFASGQPLLTSNLPPMNELAANAAILVDPTSVPKLTDGILSMVCDQAGSAALVEKGYLRMKEITSAKMAEKMFAVYGIVK</sequence>
<dbReference type="InterPro" id="IPR001296">
    <property type="entry name" value="Glyco_trans_1"/>
</dbReference>
<keyword evidence="5" id="KW-1185">Reference proteome</keyword>
<evidence type="ECO:0000313" key="4">
    <source>
        <dbReference type="EMBL" id="WQH05528.1"/>
    </source>
</evidence>
<dbReference type="EMBL" id="CP140152">
    <property type="protein sequence ID" value="WQH05528.1"/>
    <property type="molecule type" value="Genomic_DNA"/>
</dbReference>
<evidence type="ECO:0000259" key="3">
    <source>
        <dbReference type="Pfam" id="PF13439"/>
    </source>
</evidence>
<dbReference type="GeneID" id="43164663"/>
<dbReference type="PANTHER" id="PTHR46401:SF2">
    <property type="entry name" value="GLYCOSYLTRANSFERASE WBBK-RELATED"/>
    <property type="match status" value="1"/>
</dbReference>
<name>A0ABZ0Y109_9BURK</name>
<evidence type="ECO:0000259" key="2">
    <source>
        <dbReference type="Pfam" id="PF00534"/>
    </source>
</evidence>
<protein>
    <submittedName>
        <fullName evidence="4">Glycosyltransferase family 1 protein</fullName>
    </submittedName>
</protein>